<dbReference type="CDD" id="cd01025">
    <property type="entry name" value="TOPRIM_recR"/>
    <property type="match status" value="1"/>
</dbReference>
<dbReference type="GO" id="GO:0003677">
    <property type="term" value="F:DNA binding"/>
    <property type="evidence" value="ECO:0007669"/>
    <property type="project" value="UniProtKB-UniRule"/>
</dbReference>
<dbReference type="SUPFAM" id="SSF111304">
    <property type="entry name" value="Recombination protein RecR"/>
    <property type="match status" value="1"/>
</dbReference>
<dbReference type="InterPro" id="IPR023627">
    <property type="entry name" value="Rcmb_RecR"/>
</dbReference>
<keyword evidence="3 7" id="KW-0863">Zinc-finger</keyword>
<dbReference type="GO" id="GO:0008270">
    <property type="term" value="F:zinc ion binding"/>
    <property type="evidence" value="ECO:0007669"/>
    <property type="project" value="UniProtKB-KW"/>
</dbReference>
<dbReference type="Pfam" id="PF21176">
    <property type="entry name" value="RecR_HhH"/>
    <property type="match status" value="1"/>
</dbReference>
<evidence type="ECO:0000313" key="10">
    <source>
        <dbReference type="Proteomes" id="UP000886786"/>
    </source>
</evidence>
<comment type="caution">
    <text evidence="9">The sequence shown here is derived from an EMBL/GenBank/DDBJ whole genome shotgun (WGS) entry which is preliminary data.</text>
</comment>
<dbReference type="HAMAP" id="MF_00017">
    <property type="entry name" value="RecR"/>
    <property type="match status" value="1"/>
</dbReference>
<dbReference type="PROSITE" id="PS01300">
    <property type="entry name" value="RECR"/>
    <property type="match status" value="1"/>
</dbReference>
<gene>
    <name evidence="7 9" type="primary">recR</name>
    <name evidence="9" type="ORF">IAB27_01920</name>
</gene>
<keyword evidence="2 7" id="KW-0227">DNA damage</keyword>
<dbReference type="Pfam" id="PF13662">
    <property type="entry name" value="Toprim_4"/>
    <property type="match status" value="1"/>
</dbReference>
<comment type="function">
    <text evidence="7">May play a role in DNA repair. It seems to be involved in an RecBC-independent recombinational process of DNA repair. It may act with RecF and RecO.</text>
</comment>
<dbReference type="InterPro" id="IPR006171">
    <property type="entry name" value="TOPRIM_dom"/>
</dbReference>
<dbReference type="InterPro" id="IPR015967">
    <property type="entry name" value="Rcmb_RecR_Znf"/>
</dbReference>
<evidence type="ECO:0000256" key="1">
    <source>
        <dbReference type="ARBA" id="ARBA00022723"/>
    </source>
</evidence>
<dbReference type="Pfam" id="PF21175">
    <property type="entry name" value="RecR_C"/>
    <property type="match status" value="1"/>
</dbReference>
<dbReference type="AlphaFoldDB" id="A0A9D0ZS62"/>
<feature type="zinc finger region" description="C4-type" evidence="7">
    <location>
        <begin position="57"/>
        <end position="72"/>
    </location>
</feature>
<keyword evidence="4 7" id="KW-0862">Zinc</keyword>
<evidence type="ECO:0000256" key="5">
    <source>
        <dbReference type="ARBA" id="ARBA00023172"/>
    </source>
</evidence>
<evidence type="ECO:0000256" key="2">
    <source>
        <dbReference type="ARBA" id="ARBA00022763"/>
    </source>
</evidence>
<proteinExistence type="inferred from homology"/>
<evidence type="ECO:0000256" key="7">
    <source>
        <dbReference type="HAMAP-Rule" id="MF_00017"/>
    </source>
</evidence>
<dbReference type="PANTHER" id="PTHR30446:SF0">
    <property type="entry name" value="RECOMBINATION PROTEIN RECR"/>
    <property type="match status" value="1"/>
</dbReference>
<dbReference type="EMBL" id="DVFV01000038">
    <property type="protein sequence ID" value="HIQ90370.1"/>
    <property type="molecule type" value="Genomic_DNA"/>
</dbReference>
<dbReference type="Gene3D" id="3.40.1360.10">
    <property type="match status" value="1"/>
</dbReference>
<organism evidence="9 10">
    <name type="scientific">Candidatus Coprosoma intestinipullorum</name>
    <dbReference type="NCBI Taxonomy" id="2840752"/>
    <lineage>
        <taxon>Bacteria</taxon>
        <taxon>Bacillati</taxon>
        <taxon>Bacillota</taxon>
        <taxon>Bacillota incertae sedis</taxon>
        <taxon>Candidatus Coprosoma</taxon>
    </lineage>
</organism>
<dbReference type="Proteomes" id="UP000886786">
    <property type="component" value="Unassembled WGS sequence"/>
</dbReference>
<dbReference type="InterPro" id="IPR000093">
    <property type="entry name" value="DNA_Rcmb_RecR"/>
</dbReference>
<dbReference type="PROSITE" id="PS50880">
    <property type="entry name" value="TOPRIM"/>
    <property type="match status" value="1"/>
</dbReference>
<sequence length="199" mass="22312">MNYPKTILNLIESFKKLPGIGEKTAERLALSTLNMDDDTIEIFSNSLKEVKNKIKKCEKCGSYTEEEICDICKSETRDHSTMCVVEESKNVIQFEKVGTFNGVYHVLGGLISPLDGVNPENINLNTLKKRIKEENIKEVILAIKPSIEGETTALYISKMLEDENIKITKIAHGIPMGADIDYIDPLTLEIAMEDRTTIS</sequence>
<dbReference type="SMART" id="SM00493">
    <property type="entry name" value="TOPRIM"/>
    <property type="match status" value="1"/>
</dbReference>
<evidence type="ECO:0000313" key="9">
    <source>
        <dbReference type="EMBL" id="HIQ90370.1"/>
    </source>
</evidence>
<evidence type="ECO:0000256" key="4">
    <source>
        <dbReference type="ARBA" id="ARBA00022833"/>
    </source>
</evidence>
<keyword evidence="5 7" id="KW-0233">DNA recombination</keyword>
<dbReference type="Gene3D" id="6.10.250.240">
    <property type="match status" value="1"/>
</dbReference>
<protein>
    <recommendedName>
        <fullName evidence="7">Recombination protein RecR</fullName>
    </recommendedName>
</protein>
<reference evidence="9" key="2">
    <citation type="journal article" date="2021" name="PeerJ">
        <title>Extensive microbial diversity within the chicken gut microbiome revealed by metagenomics and culture.</title>
        <authorList>
            <person name="Gilroy R."/>
            <person name="Ravi A."/>
            <person name="Getino M."/>
            <person name="Pursley I."/>
            <person name="Horton D.L."/>
            <person name="Alikhan N.F."/>
            <person name="Baker D."/>
            <person name="Gharbi K."/>
            <person name="Hall N."/>
            <person name="Watson M."/>
            <person name="Adriaenssens E.M."/>
            <person name="Foster-Nyarko E."/>
            <person name="Jarju S."/>
            <person name="Secka A."/>
            <person name="Antonio M."/>
            <person name="Oren A."/>
            <person name="Chaudhuri R.R."/>
            <person name="La Ragione R."/>
            <person name="Hildebrand F."/>
            <person name="Pallen M.J."/>
        </authorList>
    </citation>
    <scope>NUCLEOTIDE SEQUENCE</scope>
    <source>
        <strain evidence="9">CHK147-3167</strain>
    </source>
</reference>
<feature type="domain" description="Toprim" evidence="8">
    <location>
        <begin position="80"/>
        <end position="175"/>
    </location>
</feature>
<dbReference type="Pfam" id="PF02132">
    <property type="entry name" value="RecR_ZnF"/>
    <property type="match status" value="1"/>
</dbReference>
<keyword evidence="1 7" id="KW-0479">Metal-binding</keyword>
<name>A0A9D0ZS62_9FIRM</name>
<keyword evidence="6 7" id="KW-0234">DNA repair</keyword>
<dbReference type="NCBIfam" id="TIGR00615">
    <property type="entry name" value="recR"/>
    <property type="match status" value="1"/>
</dbReference>
<accession>A0A9D0ZS62</accession>
<dbReference type="GO" id="GO:0006310">
    <property type="term" value="P:DNA recombination"/>
    <property type="evidence" value="ECO:0007669"/>
    <property type="project" value="UniProtKB-UniRule"/>
</dbReference>
<evidence type="ECO:0000256" key="3">
    <source>
        <dbReference type="ARBA" id="ARBA00022771"/>
    </source>
</evidence>
<evidence type="ECO:0000256" key="6">
    <source>
        <dbReference type="ARBA" id="ARBA00023204"/>
    </source>
</evidence>
<reference evidence="9" key="1">
    <citation type="submission" date="2020-10" db="EMBL/GenBank/DDBJ databases">
        <authorList>
            <person name="Gilroy R."/>
        </authorList>
    </citation>
    <scope>NUCLEOTIDE SEQUENCE</scope>
    <source>
        <strain evidence="9">CHK147-3167</strain>
    </source>
</reference>
<dbReference type="InterPro" id="IPR034137">
    <property type="entry name" value="TOPRIM_RecR"/>
</dbReference>
<evidence type="ECO:0000259" key="8">
    <source>
        <dbReference type="PROSITE" id="PS50880"/>
    </source>
</evidence>
<dbReference type="PANTHER" id="PTHR30446">
    <property type="entry name" value="RECOMBINATION PROTEIN RECR"/>
    <property type="match status" value="1"/>
</dbReference>
<dbReference type="Gene3D" id="1.10.8.420">
    <property type="entry name" value="RecR Domain 1"/>
    <property type="match status" value="1"/>
</dbReference>
<dbReference type="GO" id="GO:0006281">
    <property type="term" value="P:DNA repair"/>
    <property type="evidence" value="ECO:0007669"/>
    <property type="project" value="UniProtKB-UniRule"/>
</dbReference>
<comment type="similarity">
    <text evidence="7">Belongs to the RecR family.</text>
</comment>